<proteinExistence type="predicted"/>
<dbReference type="SFLD" id="SFLDG01018">
    <property type="entry name" value="Squalene/Phytoene_Synthase_Lik"/>
    <property type="match status" value="1"/>
</dbReference>
<dbReference type="SUPFAM" id="SSF48576">
    <property type="entry name" value="Terpenoid synthases"/>
    <property type="match status" value="1"/>
</dbReference>
<dbReference type="SFLD" id="SFLDG01212">
    <property type="entry name" value="Phytoene_synthase_like"/>
    <property type="match status" value="1"/>
</dbReference>
<dbReference type="Pfam" id="PF00494">
    <property type="entry name" value="SQS_PSY"/>
    <property type="match status" value="1"/>
</dbReference>
<protein>
    <submittedName>
        <fullName evidence="2">Presqualene diphosphate synthase</fullName>
    </submittedName>
</protein>
<comment type="caution">
    <text evidence="2">The sequence shown here is derived from an EMBL/GenBank/DDBJ whole genome shotgun (WGS) entry which is preliminary data.</text>
</comment>
<evidence type="ECO:0000256" key="1">
    <source>
        <dbReference type="ARBA" id="ARBA00022679"/>
    </source>
</evidence>
<reference evidence="2" key="2">
    <citation type="submission" date="2021-08" db="EMBL/GenBank/DDBJ databases">
        <authorList>
            <person name="Tani A."/>
            <person name="Ola A."/>
            <person name="Ogura Y."/>
            <person name="Katsura K."/>
            <person name="Hayashi T."/>
        </authorList>
    </citation>
    <scope>NUCLEOTIDE SEQUENCE</scope>
    <source>
        <strain evidence="2">NBRC 15689</strain>
    </source>
</reference>
<evidence type="ECO:0000313" key="3">
    <source>
        <dbReference type="Proteomes" id="UP001055156"/>
    </source>
</evidence>
<evidence type="ECO:0000313" key="2">
    <source>
        <dbReference type="EMBL" id="GJE28594.1"/>
    </source>
</evidence>
<keyword evidence="3" id="KW-1185">Reference proteome</keyword>
<organism evidence="2 3">
    <name type="scientific">Methylobacterium organophilum</name>
    <dbReference type="NCBI Taxonomy" id="410"/>
    <lineage>
        <taxon>Bacteria</taxon>
        <taxon>Pseudomonadati</taxon>
        <taxon>Pseudomonadota</taxon>
        <taxon>Alphaproteobacteria</taxon>
        <taxon>Hyphomicrobiales</taxon>
        <taxon>Methylobacteriaceae</taxon>
        <taxon>Methylobacterium</taxon>
    </lineage>
</organism>
<dbReference type="InterPro" id="IPR044843">
    <property type="entry name" value="Trans_IPPS_bact-type"/>
</dbReference>
<dbReference type="InterPro" id="IPR008949">
    <property type="entry name" value="Isoprenoid_synthase_dom_sf"/>
</dbReference>
<dbReference type="Proteomes" id="UP001055156">
    <property type="component" value="Unassembled WGS sequence"/>
</dbReference>
<keyword evidence="1" id="KW-0808">Transferase</keyword>
<reference evidence="2" key="1">
    <citation type="journal article" date="2021" name="Front. Microbiol.">
        <title>Comprehensive Comparative Genomics and Phenotyping of Methylobacterium Species.</title>
        <authorList>
            <person name="Alessa O."/>
            <person name="Ogura Y."/>
            <person name="Fujitani Y."/>
            <person name="Takami H."/>
            <person name="Hayashi T."/>
            <person name="Sahin N."/>
            <person name="Tani A."/>
        </authorList>
    </citation>
    <scope>NUCLEOTIDE SEQUENCE</scope>
    <source>
        <strain evidence="2">NBRC 15689</strain>
    </source>
</reference>
<dbReference type="PANTHER" id="PTHR31480">
    <property type="entry name" value="BIFUNCTIONAL LYCOPENE CYCLASE/PHYTOENE SYNTHASE"/>
    <property type="match status" value="1"/>
</dbReference>
<sequence>MSTTLSTAEALPMETGQALPAAGSSFYTAMRLLPKARREAMYAVYAFCRAVDDVADEGGPRDVRAAELDRWRADIDALYAGKPPARVRALVDPIRQYGLKREDFQAVIDGMAMDAEEDIVAPSEAKLDLYCDRVASAVGRLSVRIFGMPEADGITLAWHQGRALQLTNILRDIDEDAERGRLYLPLEKFHAVGLKDPTPRSALAHPRLAEVCNAVAAEAQEHYRQTWAIIARNPRSTTKAARLMAAAYRLYLDAVLRRGWAAPRARVKPSKAALIAVALRHGIF</sequence>
<gene>
    <name evidence="2" type="primary">hpnD</name>
    <name evidence="2" type="ORF">LKMONMHP_3467</name>
</gene>
<name>A0ABQ4TD44_METOR</name>
<dbReference type="EMBL" id="BPQV01000010">
    <property type="protein sequence ID" value="GJE28594.1"/>
    <property type="molecule type" value="Genomic_DNA"/>
</dbReference>
<dbReference type="InterPro" id="IPR002060">
    <property type="entry name" value="Squ/phyt_synthse"/>
</dbReference>
<dbReference type="Gene3D" id="1.10.600.10">
    <property type="entry name" value="Farnesyl Diphosphate Synthase"/>
    <property type="match status" value="1"/>
</dbReference>
<dbReference type="SFLD" id="SFLDS00005">
    <property type="entry name" value="Isoprenoid_Synthase_Type_I"/>
    <property type="match status" value="1"/>
</dbReference>
<dbReference type="InterPro" id="IPR019845">
    <property type="entry name" value="Squalene/phytoene_synthase_CS"/>
</dbReference>
<dbReference type="PROSITE" id="PS01044">
    <property type="entry name" value="SQUALEN_PHYTOEN_SYN_1"/>
    <property type="match status" value="1"/>
</dbReference>
<dbReference type="InterPro" id="IPR033904">
    <property type="entry name" value="Trans_IPPS_HH"/>
</dbReference>
<accession>A0ABQ4TD44</accession>
<dbReference type="NCBIfam" id="TIGR03465">
    <property type="entry name" value="HpnD"/>
    <property type="match status" value="1"/>
</dbReference>
<dbReference type="InterPro" id="IPR017828">
    <property type="entry name" value="SQ_synth_HpnD-like"/>
</dbReference>
<dbReference type="CDD" id="cd00683">
    <property type="entry name" value="Trans_IPPS_HH"/>
    <property type="match status" value="1"/>
</dbReference>